<feature type="transmembrane region" description="Helical" evidence="6">
    <location>
        <begin position="105"/>
        <end position="123"/>
    </location>
</feature>
<feature type="transmembrane region" description="Helical" evidence="6">
    <location>
        <begin position="73"/>
        <end position="93"/>
    </location>
</feature>
<sequence length="279" mass="30148">MNKVARTLLSLGLLLSVVSASTSLENAKPDEVQSGADDPKAAFLMSISMICVSEIGDKTFLIAALMAMRHERLLVFSASTASLVIMTVLGGVIGRTFTTLIPKTLTTFLAGILFLIFGYKLILEGLEMPRNAGIEDELAEVEDELAVQDINHSLHAAEDGSSKEVVTKYVSNNKINDMIIKFMRISTKFVSPTWVQIFIMVFLGEFGDRSQISTIAMASGSNFVYVMVGASIGHALCSALAVIGGKLLATKISMRTVTLGGAFSFFVFGFVYIYEAFHS</sequence>
<reference evidence="7 8" key="1">
    <citation type="submission" date="2016-03" db="EMBL/GenBank/DDBJ databases">
        <title>How can Kluyveromyces marxianus grow so fast - potential evolutionary course in Saccharomyces Complex revealed by comparative genomics.</title>
        <authorList>
            <person name="Mo W."/>
            <person name="Lu W."/>
            <person name="Yang X."/>
            <person name="Qi J."/>
            <person name="Lv H."/>
        </authorList>
    </citation>
    <scope>NUCLEOTIDE SEQUENCE [LARGE SCALE GENOMIC DNA]</scope>
    <source>
        <strain evidence="7 8">FIM1</strain>
    </source>
</reference>
<feature type="signal peptide" evidence="6">
    <location>
        <begin position="1"/>
        <end position="20"/>
    </location>
</feature>
<proteinExistence type="inferred from homology"/>
<dbReference type="Proteomes" id="UP000422736">
    <property type="component" value="Chromosome 1"/>
</dbReference>
<feature type="transmembrane region" description="Helical" evidence="6">
    <location>
        <begin position="185"/>
        <end position="203"/>
    </location>
</feature>
<evidence type="ECO:0000313" key="8">
    <source>
        <dbReference type="Proteomes" id="UP000422736"/>
    </source>
</evidence>
<organism evidence="7 8">
    <name type="scientific">Kluyveromyces marxianus</name>
    <name type="common">Yeast</name>
    <name type="synonym">Candida kefyr</name>
    <dbReference type="NCBI Taxonomy" id="4911"/>
    <lineage>
        <taxon>Eukaryota</taxon>
        <taxon>Fungi</taxon>
        <taxon>Dikarya</taxon>
        <taxon>Ascomycota</taxon>
        <taxon>Saccharomycotina</taxon>
        <taxon>Saccharomycetes</taxon>
        <taxon>Saccharomycetales</taxon>
        <taxon>Saccharomycetaceae</taxon>
        <taxon>Kluyveromyces</taxon>
    </lineage>
</organism>
<evidence type="ECO:0000313" key="7">
    <source>
        <dbReference type="EMBL" id="QGN13427.1"/>
    </source>
</evidence>
<keyword evidence="8" id="KW-1185">Reference proteome</keyword>
<dbReference type="PANTHER" id="PTHR12608">
    <property type="entry name" value="TRANSMEMBRANE PROTEIN HTP-1 RELATED"/>
    <property type="match status" value="1"/>
</dbReference>
<evidence type="ECO:0000256" key="2">
    <source>
        <dbReference type="ARBA" id="ARBA00009190"/>
    </source>
</evidence>
<feature type="transmembrane region" description="Helical" evidence="6">
    <location>
        <begin position="256"/>
        <end position="274"/>
    </location>
</feature>
<protein>
    <recommendedName>
        <fullName evidence="6">GDT1 family protein</fullName>
    </recommendedName>
</protein>
<comment type="similarity">
    <text evidence="2 6">Belongs to the GDT1 family.</text>
</comment>
<keyword evidence="4 6" id="KW-1133">Transmembrane helix</keyword>
<name>A0ABX6ENK1_KLUMA</name>
<dbReference type="InterPro" id="IPR001727">
    <property type="entry name" value="GDT1-like"/>
</dbReference>
<keyword evidence="3 6" id="KW-0812">Transmembrane</keyword>
<dbReference type="PANTHER" id="PTHR12608:SF1">
    <property type="entry name" value="TRANSMEMBRANE PROTEIN 165"/>
    <property type="match status" value="1"/>
</dbReference>
<evidence type="ECO:0000256" key="6">
    <source>
        <dbReference type="RuleBase" id="RU365102"/>
    </source>
</evidence>
<evidence type="ECO:0000256" key="3">
    <source>
        <dbReference type="ARBA" id="ARBA00022692"/>
    </source>
</evidence>
<accession>A0ABX6ENK1</accession>
<evidence type="ECO:0000256" key="4">
    <source>
        <dbReference type="ARBA" id="ARBA00022989"/>
    </source>
</evidence>
<dbReference type="InterPro" id="IPR049555">
    <property type="entry name" value="GDT1-like_CS"/>
</dbReference>
<feature type="transmembrane region" description="Helical" evidence="6">
    <location>
        <begin position="223"/>
        <end position="244"/>
    </location>
</feature>
<keyword evidence="6" id="KW-0732">Signal</keyword>
<dbReference type="Pfam" id="PF01169">
    <property type="entry name" value="GDT1"/>
    <property type="match status" value="2"/>
</dbReference>
<feature type="chain" id="PRO_5045014262" description="GDT1 family protein" evidence="6">
    <location>
        <begin position="21"/>
        <end position="279"/>
    </location>
</feature>
<dbReference type="PROSITE" id="PS01214">
    <property type="entry name" value="UPF0016"/>
    <property type="match status" value="1"/>
</dbReference>
<comment type="subcellular location">
    <subcellularLocation>
        <location evidence="1 6">Membrane</location>
        <topology evidence="1 6">Multi-pass membrane protein</topology>
    </subcellularLocation>
</comment>
<dbReference type="EMBL" id="CP015054">
    <property type="protein sequence ID" value="QGN13427.1"/>
    <property type="molecule type" value="Genomic_DNA"/>
</dbReference>
<evidence type="ECO:0000256" key="5">
    <source>
        <dbReference type="ARBA" id="ARBA00023136"/>
    </source>
</evidence>
<keyword evidence="5 6" id="KW-0472">Membrane</keyword>
<evidence type="ECO:0000256" key="1">
    <source>
        <dbReference type="ARBA" id="ARBA00004141"/>
    </source>
</evidence>
<gene>
    <name evidence="7" type="primary">GDT1</name>
    <name evidence="7" type="ORF">FIM1_64</name>
</gene>